<dbReference type="SUPFAM" id="SSF56563">
    <property type="entry name" value="Major capsid protein gp5"/>
    <property type="match status" value="1"/>
</dbReference>
<evidence type="ECO:0000256" key="1">
    <source>
        <dbReference type="SAM" id="Coils"/>
    </source>
</evidence>
<organism evidence="2 3">
    <name type="scientific">Bacillus phage vB_BtS_B83</name>
    <dbReference type="NCBI Taxonomy" id="2565501"/>
    <lineage>
        <taxon>Viruses</taxon>
        <taxon>Duplodnaviria</taxon>
        <taxon>Heunggongvirae</taxon>
        <taxon>Uroviricota</taxon>
        <taxon>Caudoviricetes</taxon>
        <taxon>Skryabinvirinae</taxon>
        <taxon>Pushchinovirus</taxon>
        <taxon>Pushchinovirus B83</taxon>
    </lineage>
</organism>
<evidence type="ECO:0000313" key="3">
    <source>
        <dbReference type="Proteomes" id="UP000302244"/>
    </source>
</evidence>
<proteinExistence type="predicted"/>
<sequence>MTNLLSNTAIIEKAAMSLSDLATGGRLNTEQANAFLRMVQNAPTILKDSRFVPMESDSRKVEKLGFGSRILRRGEEGTPLADKDLSVPTTGTVKLEAKEVIAEINITYDTLENNIEKGKLKDTIMQMIAERAALDLEELIINGDTGSTDPYLSLLNGLRKQSKSHIVDHNGGAFAKEVFKAGYKALPAKYIRNKNDWRFYTSQGIEVEYLDSMSNRQTALGDAAINGGLPSAYGVPVKGIAMMQPYTSEEKVVSDIILTHPKNILLGMSRQISIEVDKDIRGRKFIIVLTAKVDTKFEEEDAVAKIINVKE</sequence>
<evidence type="ECO:0000313" key="2">
    <source>
        <dbReference type="EMBL" id="QCQ57789.1"/>
    </source>
</evidence>
<accession>A0A4P8MXJ2</accession>
<reference evidence="2 3" key="1">
    <citation type="submission" date="2019-04" db="EMBL/GenBank/DDBJ databases">
        <title>Bacillus phage vB_BtS_B83 previously designated as a plasmid may represent new Siphoviridae genus.</title>
        <authorList>
            <person name="Piligrimova E."/>
            <person name="Kazantseva O."/>
            <person name="Zagorodny V."/>
            <person name="Shadrin A."/>
        </authorList>
    </citation>
    <scope>NUCLEOTIDE SEQUENCE [LARGE SCALE GENOMIC DNA]</scope>
</reference>
<gene>
    <name evidence="2" type="ORF">B83_gp10</name>
</gene>
<keyword evidence="3" id="KW-1185">Reference proteome</keyword>
<dbReference type="EMBL" id="MK759918">
    <property type="protein sequence ID" value="QCQ57789.1"/>
    <property type="molecule type" value="Genomic_DNA"/>
</dbReference>
<feature type="coiled-coil region" evidence="1">
    <location>
        <begin position="94"/>
        <end position="121"/>
    </location>
</feature>
<keyword evidence="1" id="KW-0175">Coiled coil</keyword>
<name>A0A4P8MXJ2_9CAUD</name>
<dbReference type="Proteomes" id="UP000302244">
    <property type="component" value="Segment"/>
</dbReference>
<protein>
    <submittedName>
        <fullName evidence="2">Major casid protein</fullName>
    </submittedName>
</protein>